<dbReference type="PANTHER" id="PTHR43364">
    <property type="entry name" value="NADH-SPECIFIC METHYLGLYOXAL REDUCTASE-RELATED"/>
    <property type="match status" value="1"/>
</dbReference>
<dbReference type="OrthoDB" id="9773828at2"/>
<accession>A0A0R1HHX4</accession>
<dbReference type="Gene3D" id="3.20.20.100">
    <property type="entry name" value="NADP-dependent oxidoreductase domain"/>
    <property type="match status" value="1"/>
</dbReference>
<dbReference type="GO" id="GO:0005829">
    <property type="term" value="C:cytosol"/>
    <property type="evidence" value="ECO:0007669"/>
    <property type="project" value="TreeGrafter"/>
</dbReference>
<reference evidence="2 3" key="1">
    <citation type="journal article" date="2015" name="Genome Announc.">
        <title>Expanding the biotechnology potential of lactobacilli through comparative genomics of 213 strains and associated genera.</title>
        <authorList>
            <person name="Sun Z."/>
            <person name="Harris H.M."/>
            <person name="McCann A."/>
            <person name="Guo C."/>
            <person name="Argimon S."/>
            <person name="Zhang W."/>
            <person name="Yang X."/>
            <person name="Jeffery I.B."/>
            <person name="Cooney J.C."/>
            <person name="Kagawa T.F."/>
            <person name="Liu W."/>
            <person name="Song Y."/>
            <person name="Salvetti E."/>
            <person name="Wrobel A."/>
            <person name="Rasinkangas P."/>
            <person name="Parkhill J."/>
            <person name="Rea M.C."/>
            <person name="O'Sullivan O."/>
            <person name="Ritari J."/>
            <person name="Douillard F.P."/>
            <person name="Paul Ross R."/>
            <person name="Yang R."/>
            <person name="Briner A.E."/>
            <person name="Felis G.E."/>
            <person name="de Vos W.M."/>
            <person name="Barrangou R."/>
            <person name="Klaenhammer T.R."/>
            <person name="Caufield P.W."/>
            <person name="Cui Y."/>
            <person name="Zhang H."/>
            <person name="O'Toole P.W."/>
        </authorList>
    </citation>
    <scope>NUCLEOTIDE SEQUENCE [LARGE SCALE GENOMIC DNA]</scope>
    <source>
        <strain evidence="2 3">DSM 15638</strain>
    </source>
</reference>
<dbReference type="AlphaFoldDB" id="A0A0R1HHX4"/>
<dbReference type="InterPro" id="IPR020471">
    <property type="entry name" value="AKR"/>
</dbReference>
<sequence>MKMINLGGSNLQVSSVGLGCMRMPELSTKQAAEMIQMAADHGINFFDHADIYGAGKAEEVFAAGFSETELSREDIILQSKCGIVPGLEYNFTAEHIEKSVDGILKRLNTEYIDSLLLHRPDTLMEPEAIARVFEKLQASGKVRNFGVSNFYPGQVDLLQQALDTKLLVNQLQFGVMHTGMIDLGTNVNMVNNAGINRDGGILEYSRLKKMTIQAWSPFQYGFFEGTFLDNPKFAELNEVLNRLAREKNSTNTGIATAFILRHPAKMQVIAGTMNPKRITEITDATEIELTHQEWYEIYRAAGNKLP</sequence>
<dbReference type="EMBL" id="AZDI01000003">
    <property type="protein sequence ID" value="KRK46044.1"/>
    <property type="molecule type" value="Genomic_DNA"/>
</dbReference>
<dbReference type="Pfam" id="PF00248">
    <property type="entry name" value="Aldo_ket_red"/>
    <property type="match status" value="1"/>
</dbReference>
<evidence type="ECO:0000313" key="2">
    <source>
        <dbReference type="EMBL" id="KRK46044.1"/>
    </source>
</evidence>
<dbReference type="InterPro" id="IPR023210">
    <property type="entry name" value="NADP_OxRdtase_dom"/>
</dbReference>
<dbReference type="RefSeq" id="WP_057974066.1">
    <property type="nucleotide sequence ID" value="NZ_AZDI01000003.1"/>
</dbReference>
<dbReference type="PRINTS" id="PR00069">
    <property type="entry name" value="ALDKETRDTASE"/>
</dbReference>
<dbReference type="PROSITE" id="PS51257">
    <property type="entry name" value="PROKAR_LIPOPROTEIN"/>
    <property type="match status" value="1"/>
</dbReference>
<name>A0A0R1HHX4_9LACO</name>
<comment type="caution">
    <text evidence="2">The sequence shown here is derived from an EMBL/GenBank/DDBJ whole genome shotgun (WGS) entry which is preliminary data.</text>
</comment>
<gene>
    <name evidence="2" type="ORF">FC66_GL001006</name>
</gene>
<dbReference type="GO" id="GO:0016491">
    <property type="term" value="F:oxidoreductase activity"/>
    <property type="evidence" value="ECO:0007669"/>
    <property type="project" value="InterPro"/>
</dbReference>
<dbReference type="PANTHER" id="PTHR43364:SF1">
    <property type="entry name" value="OXIDOREDUCTASE YDHF"/>
    <property type="match status" value="1"/>
</dbReference>
<organism evidence="2 3">
    <name type="scientific">Dellaglioa algida DSM 15638</name>
    <dbReference type="NCBI Taxonomy" id="1423719"/>
    <lineage>
        <taxon>Bacteria</taxon>
        <taxon>Bacillati</taxon>
        <taxon>Bacillota</taxon>
        <taxon>Bacilli</taxon>
        <taxon>Lactobacillales</taxon>
        <taxon>Lactobacillaceae</taxon>
        <taxon>Dellaglioa</taxon>
    </lineage>
</organism>
<dbReference type="InterPro" id="IPR036812">
    <property type="entry name" value="NAD(P)_OxRdtase_dom_sf"/>
</dbReference>
<dbReference type="PATRIC" id="fig|1423719.4.peg.1023"/>
<evidence type="ECO:0000313" key="3">
    <source>
        <dbReference type="Proteomes" id="UP000051450"/>
    </source>
</evidence>
<dbReference type="CDD" id="cd19092">
    <property type="entry name" value="AKR_BsYcsN_EcYdhF-like"/>
    <property type="match status" value="1"/>
</dbReference>
<protein>
    <submittedName>
        <fullName evidence="2">Oxidoreductase</fullName>
    </submittedName>
</protein>
<dbReference type="Proteomes" id="UP000051450">
    <property type="component" value="Unassembled WGS sequence"/>
</dbReference>
<dbReference type="STRING" id="1423719.FC66_GL001006"/>
<dbReference type="InterPro" id="IPR050523">
    <property type="entry name" value="AKR_Detox_Biosynth"/>
</dbReference>
<proteinExistence type="predicted"/>
<feature type="domain" description="NADP-dependent oxidoreductase" evidence="1">
    <location>
        <begin position="16"/>
        <end position="297"/>
    </location>
</feature>
<evidence type="ECO:0000259" key="1">
    <source>
        <dbReference type="Pfam" id="PF00248"/>
    </source>
</evidence>
<keyword evidence="3" id="KW-1185">Reference proteome</keyword>
<dbReference type="SUPFAM" id="SSF51430">
    <property type="entry name" value="NAD(P)-linked oxidoreductase"/>
    <property type="match status" value="1"/>
</dbReference>